<dbReference type="Proteomes" id="UP000287651">
    <property type="component" value="Unassembled WGS sequence"/>
</dbReference>
<evidence type="ECO:0000256" key="1">
    <source>
        <dbReference type="SAM" id="MobiDB-lite"/>
    </source>
</evidence>
<name>A0A426X9E1_ENSVE</name>
<evidence type="ECO:0000313" key="3">
    <source>
        <dbReference type="Proteomes" id="UP000287651"/>
    </source>
</evidence>
<accession>A0A426X9E1</accession>
<organism evidence="2 3">
    <name type="scientific">Ensete ventricosum</name>
    <name type="common">Abyssinian banana</name>
    <name type="synonym">Musa ensete</name>
    <dbReference type="NCBI Taxonomy" id="4639"/>
    <lineage>
        <taxon>Eukaryota</taxon>
        <taxon>Viridiplantae</taxon>
        <taxon>Streptophyta</taxon>
        <taxon>Embryophyta</taxon>
        <taxon>Tracheophyta</taxon>
        <taxon>Spermatophyta</taxon>
        <taxon>Magnoliopsida</taxon>
        <taxon>Liliopsida</taxon>
        <taxon>Zingiberales</taxon>
        <taxon>Musaceae</taxon>
        <taxon>Ensete</taxon>
    </lineage>
</organism>
<gene>
    <name evidence="2" type="ORF">B296_00034914</name>
</gene>
<protein>
    <submittedName>
        <fullName evidence="2">Uncharacterized protein</fullName>
    </submittedName>
</protein>
<evidence type="ECO:0000313" key="2">
    <source>
        <dbReference type="EMBL" id="RRT36096.1"/>
    </source>
</evidence>
<dbReference type="AlphaFoldDB" id="A0A426X9E1"/>
<proteinExistence type="predicted"/>
<dbReference type="EMBL" id="AMZH03024085">
    <property type="protein sequence ID" value="RRT36096.1"/>
    <property type="molecule type" value="Genomic_DNA"/>
</dbReference>
<feature type="region of interest" description="Disordered" evidence="1">
    <location>
        <begin position="1"/>
        <end position="33"/>
    </location>
</feature>
<reference evidence="2 3" key="1">
    <citation type="journal article" date="2014" name="Agronomy (Basel)">
        <title>A Draft Genome Sequence for Ensete ventricosum, the Drought-Tolerant Tree Against Hunger.</title>
        <authorList>
            <person name="Harrison J."/>
            <person name="Moore K.A."/>
            <person name="Paszkiewicz K."/>
            <person name="Jones T."/>
            <person name="Grant M."/>
            <person name="Ambacheew D."/>
            <person name="Muzemil S."/>
            <person name="Studholme D.J."/>
        </authorList>
    </citation>
    <scope>NUCLEOTIDE SEQUENCE [LARGE SCALE GENOMIC DNA]</scope>
</reference>
<sequence length="73" mass="7650">MGVDGVGEEDRGTEAGVGEAASEEVEGGRVGRVSGHLEAARPLVTILMHARITPTISFFSPYSATYMPAESKL</sequence>
<comment type="caution">
    <text evidence="2">The sequence shown here is derived from an EMBL/GenBank/DDBJ whole genome shotgun (WGS) entry which is preliminary data.</text>
</comment>